<accession>A0A0A0K727</accession>
<evidence type="ECO:0000313" key="2">
    <source>
        <dbReference type="Proteomes" id="UP000029981"/>
    </source>
</evidence>
<organism evidence="1 2">
    <name type="scientific">Cucumis sativus</name>
    <name type="common">Cucumber</name>
    <dbReference type="NCBI Taxonomy" id="3659"/>
    <lineage>
        <taxon>Eukaryota</taxon>
        <taxon>Viridiplantae</taxon>
        <taxon>Streptophyta</taxon>
        <taxon>Embryophyta</taxon>
        <taxon>Tracheophyta</taxon>
        <taxon>Spermatophyta</taxon>
        <taxon>Magnoliopsida</taxon>
        <taxon>eudicotyledons</taxon>
        <taxon>Gunneridae</taxon>
        <taxon>Pentapetalae</taxon>
        <taxon>rosids</taxon>
        <taxon>fabids</taxon>
        <taxon>Cucurbitales</taxon>
        <taxon>Cucurbitaceae</taxon>
        <taxon>Benincaseae</taxon>
        <taxon>Cucumis</taxon>
    </lineage>
</organism>
<dbReference type="Proteomes" id="UP000029981">
    <property type="component" value="Chromosome 7"/>
</dbReference>
<reference evidence="1 2" key="4">
    <citation type="journal article" date="2011" name="BMC Genomics">
        <title>RNA-Seq improves annotation of protein-coding genes in the cucumber genome.</title>
        <authorList>
            <person name="Li Z."/>
            <person name="Zhang Z."/>
            <person name="Yan P."/>
            <person name="Huang S."/>
            <person name="Fei Z."/>
            <person name="Lin K."/>
        </authorList>
    </citation>
    <scope>NUCLEOTIDE SEQUENCE [LARGE SCALE GENOMIC DNA]</scope>
    <source>
        <strain evidence="2">cv. 9930</strain>
    </source>
</reference>
<dbReference type="EMBL" id="CM002928">
    <property type="protein sequence ID" value="KGN44102.1"/>
    <property type="molecule type" value="Genomic_DNA"/>
</dbReference>
<sequence>MLTVGKLLTFAAPSDDTQPLAATSEEDVFEYIGCTVCKPMHTAFKEISKLNENPIMPIKITHEKLNESRNEVADVWSLLSSININVVSVCHEHETLEHKMDTLLIKQDTMAFTLLIKRGGM</sequence>
<reference evidence="1 2" key="2">
    <citation type="journal article" date="2009" name="PLoS ONE">
        <title>An integrated genetic and cytogenetic map of the cucumber genome.</title>
        <authorList>
            <person name="Ren Y."/>
            <person name="Zhang Z."/>
            <person name="Liu J."/>
            <person name="Staub J.E."/>
            <person name="Han Y."/>
            <person name="Cheng Z."/>
            <person name="Li X."/>
            <person name="Lu J."/>
            <person name="Miao H."/>
            <person name="Kang H."/>
            <person name="Xie B."/>
            <person name="Gu X."/>
            <person name="Wang X."/>
            <person name="Du Y."/>
            <person name="Jin W."/>
            <person name="Huang S."/>
        </authorList>
    </citation>
    <scope>NUCLEOTIDE SEQUENCE [LARGE SCALE GENOMIC DNA]</scope>
    <source>
        <strain evidence="2">cv. 9930</strain>
    </source>
</reference>
<protein>
    <submittedName>
        <fullName evidence="1">Uncharacterized protein</fullName>
    </submittedName>
</protein>
<name>A0A0A0K727_CUCSA</name>
<dbReference type="AlphaFoldDB" id="A0A0A0K727"/>
<evidence type="ECO:0000313" key="1">
    <source>
        <dbReference type="EMBL" id="KGN44102.1"/>
    </source>
</evidence>
<reference evidence="1 2" key="3">
    <citation type="journal article" date="2010" name="BMC Genomics">
        <title>Transcriptome sequencing and comparative analysis of cucumber flowers with different sex types.</title>
        <authorList>
            <person name="Guo S."/>
            <person name="Zheng Y."/>
            <person name="Joung J.G."/>
            <person name="Liu S."/>
            <person name="Zhang Z."/>
            <person name="Crasta O.R."/>
            <person name="Sobral B.W."/>
            <person name="Xu Y."/>
            <person name="Huang S."/>
            <person name="Fei Z."/>
        </authorList>
    </citation>
    <scope>NUCLEOTIDE SEQUENCE [LARGE SCALE GENOMIC DNA]</scope>
    <source>
        <strain evidence="2">cv. 9930</strain>
    </source>
</reference>
<gene>
    <name evidence="1" type="ORF">Csa_7G187690</name>
</gene>
<dbReference type="Gramene" id="KGN44102">
    <property type="protein sequence ID" value="KGN44102"/>
    <property type="gene ID" value="Csa_7G187690"/>
</dbReference>
<reference evidence="1 2" key="1">
    <citation type="journal article" date="2009" name="Nat. Genet.">
        <title>The genome of the cucumber, Cucumis sativus L.</title>
        <authorList>
            <person name="Huang S."/>
            <person name="Li R."/>
            <person name="Zhang Z."/>
            <person name="Li L."/>
            <person name="Gu X."/>
            <person name="Fan W."/>
            <person name="Lucas W.J."/>
            <person name="Wang X."/>
            <person name="Xie B."/>
            <person name="Ni P."/>
            <person name="Ren Y."/>
            <person name="Zhu H."/>
            <person name="Li J."/>
            <person name="Lin K."/>
            <person name="Jin W."/>
            <person name="Fei Z."/>
            <person name="Li G."/>
            <person name="Staub J."/>
            <person name="Kilian A."/>
            <person name="van der Vossen E.A."/>
            <person name="Wu Y."/>
            <person name="Guo J."/>
            <person name="He J."/>
            <person name="Jia Z."/>
            <person name="Ren Y."/>
            <person name="Tian G."/>
            <person name="Lu Y."/>
            <person name="Ruan J."/>
            <person name="Qian W."/>
            <person name="Wang M."/>
            <person name="Huang Q."/>
            <person name="Li B."/>
            <person name="Xuan Z."/>
            <person name="Cao J."/>
            <person name="Asan"/>
            <person name="Wu Z."/>
            <person name="Zhang J."/>
            <person name="Cai Q."/>
            <person name="Bai Y."/>
            <person name="Zhao B."/>
            <person name="Han Y."/>
            <person name="Li Y."/>
            <person name="Li X."/>
            <person name="Wang S."/>
            <person name="Shi Q."/>
            <person name="Liu S."/>
            <person name="Cho W.K."/>
            <person name="Kim J.Y."/>
            <person name="Xu Y."/>
            <person name="Heller-Uszynska K."/>
            <person name="Miao H."/>
            <person name="Cheng Z."/>
            <person name="Zhang S."/>
            <person name="Wu J."/>
            <person name="Yang Y."/>
            <person name="Kang H."/>
            <person name="Li M."/>
            <person name="Liang H."/>
            <person name="Ren X."/>
            <person name="Shi Z."/>
            <person name="Wen M."/>
            <person name="Jian M."/>
            <person name="Yang H."/>
            <person name="Zhang G."/>
            <person name="Yang Z."/>
            <person name="Chen R."/>
            <person name="Liu S."/>
            <person name="Li J."/>
            <person name="Ma L."/>
            <person name="Liu H."/>
            <person name="Zhou Y."/>
            <person name="Zhao J."/>
            <person name="Fang X."/>
            <person name="Li G."/>
            <person name="Fang L."/>
            <person name="Li Y."/>
            <person name="Liu D."/>
            <person name="Zheng H."/>
            <person name="Zhang Y."/>
            <person name="Qin N."/>
            <person name="Li Z."/>
            <person name="Yang G."/>
            <person name="Yang S."/>
            <person name="Bolund L."/>
            <person name="Kristiansen K."/>
            <person name="Zheng H."/>
            <person name="Li S."/>
            <person name="Zhang X."/>
            <person name="Yang H."/>
            <person name="Wang J."/>
            <person name="Sun R."/>
            <person name="Zhang B."/>
            <person name="Jiang S."/>
            <person name="Wang J."/>
            <person name="Du Y."/>
            <person name="Li S."/>
        </authorList>
    </citation>
    <scope>NUCLEOTIDE SEQUENCE [LARGE SCALE GENOMIC DNA]</scope>
    <source>
        <strain evidence="2">cv. 9930</strain>
    </source>
</reference>
<keyword evidence="2" id="KW-1185">Reference proteome</keyword>
<proteinExistence type="predicted"/>